<organism evidence="1 2">
    <name type="scientific">Balaenoptera physalus</name>
    <name type="common">Fin whale</name>
    <name type="synonym">Balaena physalus</name>
    <dbReference type="NCBI Taxonomy" id="9770"/>
    <lineage>
        <taxon>Eukaryota</taxon>
        <taxon>Metazoa</taxon>
        <taxon>Chordata</taxon>
        <taxon>Craniata</taxon>
        <taxon>Vertebrata</taxon>
        <taxon>Euteleostomi</taxon>
        <taxon>Mammalia</taxon>
        <taxon>Eutheria</taxon>
        <taxon>Laurasiatheria</taxon>
        <taxon>Artiodactyla</taxon>
        <taxon>Whippomorpha</taxon>
        <taxon>Cetacea</taxon>
        <taxon>Mysticeti</taxon>
        <taxon>Balaenopteridae</taxon>
        <taxon>Balaenoptera</taxon>
    </lineage>
</organism>
<dbReference type="AlphaFoldDB" id="A0A6A1QK27"/>
<accession>A0A6A1QK27</accession>
<gene>
    <name evidence="1" type="ORF">E2I00_010375</name>
</gene>
<dbReference type="OrthoDB" id="67700at2759"/>
<dbReference type="Gene3D" id="2.60.40.150">
    <property type="entry name" value="C2 domain"/>
    <property type="match status" value="1"/>
</dbReference>
<sequence>MGSNATGTELRHWSDMLANPRRPIAQWHSLKPEEEVDALLGKNKRLHGWSGQALAPGPDARSFQRPRSAATAAFLQGQQTPSEVLKPALKLSNGDHALYL</sequence>
<dbReference type="Proteomes" id="UP000437017">
    <property type="component" value="Unassembled WGS sequence"/>
</dbReference>
<evidence type="ECO:0000313" key="1">
    <source>
        <dbReference type="EMBL" id="KAB0406566.1"/>
    </source>
</evidence>
<dbReference type="EMBL" id="SGJD01000166">
    <property type="protein sequence ID" value="KAB0406566.1"/>
    <property type="molecule type" value="Genomic_DNA"/>
</dbReference>
<protein>
    <submittedName>
        <fullName evidence="1">Uncharacterized protein</fullName>
    </submittedName>
</protein>
<dbReference type="InterPro" id="IPR035892">
    <property type="entry name" value="C2_domain_sf"/>
</dbReference>
<reference evidence="1 2" key="1">
    <citation type="journal article" date="2019" name="PLoS ONE">
        <title>Genomic analyses reveal an absence of contemporary introgressive admixture between fin whales and blue whales, despite known hybrids.</title>
        <authorList>
            <person name="Westbury M.V."/>
            <person name="Petersen B."/>
            <person name="Lorenzen E.D."/>
        </authorList>
    </citation>
    <scope>NUCLEOTIDE SEQUENCE [LARGE SCALE GENOMIC DNA]</scope>
    <source>
        <strain evidence="1">FinWhale-01</strain>
    </source>
</reference>
<comment type="caution">
    <text evidence="1">The sequence shown here is derived from an EMBL/GenBank/DDBJ whole genome shotgun (WGS) entry which is preliminary data.</text>
</comment>
<keyword evidence="2" id="KW-1185">Reference proteome</keyword>
<evidence type="ECO:0000313" key="2">
    <source>
        <dbReference type="Proteomes" id="UP000437017"/>
    </source>
</evidence>
<name>A0A6A1QK27_BALPH</name>
<proteinExistence type="predicted"/>